<evidence type="ECO:0000313" key="3">
    <source>
        <dbReference type="Proteomes" id="UP000005240"/>
    </source>
</evidence>
<reference evidence="1" key="1">
    <citation type="submission" date="2009-11" db="EMBL/GenBank/DDBJ databases">
        <authorList>
            <consortium name="The Broad Institute Genome Sequencing Platform"/>
            <person name="Ward D."/>
            <person name="Feldgarden M."/>
            <person name="Earl A."/>
            <person name="Young S.K."/>
            <person name="Zeng Q."/>
            <person name="Koehrsen M."/>
            <person name="Alvarado L."/>
            <person name="Berlin A."/>
            <person name="Bochicchio J."/>
            <person name="Borenstein D."/>
            <person name="Chapman S.B."/>
            <person name="Chen Z."/>
            <person name="Engels R."/>
            <person name="Freedman E."/>
            <person name="Gellesch M."/>
            <person name="Goldberg J."/>
            <person name="Griggs A."/>
            <person name="Gujja S."/>
            <person name="Heilman E."/>
            <person name="Heiman D."/>
            <person name="Hepburn T."/>
            <person name="Howarth C."/>
            <person name="Jen D."/>
            <person name="Larson L."/>
            <person name="Lewis B."/>
            <person name="Mehta T."/>
            <person name="Park D."/>
            <person name="Pearson M."/>
            <person name="Roberts A."/>
            <person name="Saif S."/>
            <person name="Shea T."/>
            <person name="Shenoy N."/>
            <person name="Sisk P."/>
            <person name="Stolte C."/>
            <person name="Sykes S."/>
            <person name="Thomson T."/>
            <person name="Walk T."/>
            <person name="White J."/>
            <person name="Yandava C."/>
            <person name="Izard J."/>
            <person name="Baranova O.V."/>
            <person name="Blanton J.M."/>
            <person name="Tanner A.C."/>
            <person name="Dewhirst F.E."/>
            <person name="Haas B."/>
            <person name="Nusbaum C."/>
            <person name="Birren B."/>
        </authorList>
    </citation>
    <scope>NUCLEOTIDE SEQUENCE [LARGE SCALE GENOMIC DNA]</scope>
    <source>
        <strain evidence="1">1-1 BBBD Race 1</strain>
    </source>
</reference>
<reference evidence="2 3" key="3">
    <citation type="journal article" date="2017" name="G3 (Bethesda)">
        <title>Comparative analysis highlights variable genome content of wheat rusts and divergence of the mating loci.</title>
        <authorList>
            <person name="Cuomo C.A."/>
            <person name="Bakkeren G."/>
            <person name="Khalil H.B."/>
            <person name="Panwar V."/>
            <person name="Joly D."/>
            <person name="Linning R."/>
            <person name="Sakthikumar S."/>
            <person name="Song X."/>
            <person name="Adiconis X."/>
            <person name="Fan L."/>
            <person name="Goldberg J.M."/>
            <person name="Levin J.Z."/>
            <person name="Young S."/>
            <person name="Zeng Q."/>
            <person name="Anikster Y."/>
            <person name="Bruce M."/>
            <person name="Wang M."/>
            <person name="Yin C."/>
            <person name="McCallum B."/>
            <person name="Szabo L.J."/>
            <person name="Hulbert S."/>
            <person name="Chen X."/>
            <person name="Fellers J.P."/>
        </authorList>
    </citation>
    <scope>NUCLEOTIDE SEQUENCE</scope>
    <source>
        <strain evidence="2">isolate 1-1 / race 1 (BBBD)</strain>
        <strain evidence="3">Isolate 1-1 / race 1 (BBBD)</strain>
    </source>
</reference>
<reference evidence="1" key="2">
    <citation type="submission" date="2016-05" db="EMBL/GenBank/DDBJ databases">
        <title>Comparative analysis highlights variable genome content of wheat rusts and divergence of the mating loci.</title>
        <authorList>
            <person name="Cuomo C.A."/>
            <person name="Bakkeren G."/>
            <person name="Szabo L."/>
            <person name="Khalil H."/>
            <person name="Joly D."/>
            <person name="Goldberg J."/>
            <person name="Young S."/>
            <person name="Zeng Q."/>
            <person name="Fellers J."/>
        </authorList>
    </citation>
    <scope>NUCLEOTIDE SEQUENCE [LARGE SCALE GENOMIC DNA]</scope>
    <source>
        <strain evidence="1">1-1 BBBD Race 1</strain>
    </source>
</reference>
<name>A0A180GYC1_PUCT1</name>
<evidence type="ECO:0000313" key="1">
    <source>
        <dbReference type="EMBL" id="OAV97846.1"/>
    </source>
</evidence>
<accession>A0A180GYC1</accession>
<sequence length="84" mass="9341">MDWGCADPEKKLQINLQKFRALVSPESETKERGLFLDSQIRAGPSEIRDSEKTFGFENSASYSPSVIFKRPSAPLLHSGVISGR</sequence>
<dbReference type="VEuPathDB" id="FungiDB:PTTG_25844"/>
<organism evidence="1">
    <name type="scientific">Puccinia triticina (isolate 1-1 / race 1 (BBBD))</name>
    <name type="common">Brown leaf rust fungus</name>
    <dbReference type="NCBI Taxonomy" id="630390"/>
    <lineage>
        <taxon>Eukaryota</taxon>
        <taxon>Fungi</taxon>
        <taxon>Dikarya</taxon>
        <taxon>Basidiomycota</taxon>
        <taxon>Pucciniomycotina</taxon>
        <taxon>Pucciniomycetes</taxon>
        <taxon>Pucciniales</taxon>
        <taxon>Pucciniaceae</taxon>
        <taxon>Puccinia</taxon>
    </lineage>
</organism>
<dbReference type="Proteomes" id="UP000005240">
    <property type="component" value="Unassembled WGS sequence"/>
</dbReference>
<dbReference type="AlphaFoldDB" id="A0A180GYC1"/>
<gene>
    <name evidence="1" type="ORF">PTTG_25844</name>
</gene>
<evidence type="ECO:0000313" key="2">
    <source>
        <dbReference type="EnsemblFungi" id="PTTG_25844-t43_1-p1"/>
    </source>
</evidence>
<protein>
    <submittedName>
        <fullName evidence="1 2">Uncharacterized protein</fullName>
    </submittedName>
</protein>
<dbReference type="EMBL" id="ADAS02000010">
    <property type="protein sequence ID" value="OAV97846.1"/>
    <property type="molecule type" value="Genomic_DNA"/>
</dbReference>
<proteinExistence type="predicted"/>
<dbReference type="EnsemblFungi" id="PTTG_25844-t43_1">
    <property type="protein sequence ID" value="PTTG_25844-t43_1-p1"/>
    <property type="gene ID" value="PTTG_25844"/>
</dbReference>
<reference evidence="2" key="4">
    <citation type="submission" date="2025-05" db="UniProtKB">
        <authorList>
            <consortium name="EnsemblFungi"/>
        </authorList>
    </citation>
    <scope>IDENTIFICATION</scope>
    <source>
        <strain evidence="2">isolate 1-1 / race 1 (BBBD)</strain>
    </source>
</reference>
<keyword evidence="3" id="KW-1185">Reference proteome</keyword>